<reference evidence="4 5" key="1">
    <citation type="submission" date="2023-09" db="EMBL/GenBank/DDBJ databases">
        <authorList>
            <person name="Rey-Velasco X."/>
        </authorList>
    </citation>
    <scope>NUCLEOTIDE SEQUENCE [LARGE SCALE GENOMIC DNA]</scope>
    <source>
        <strain evidence="4 5">F158</strain>
    </source>
</reference>
<comment type="caution">
    <text evidence="4">The sequence shown here is derived from an EMBL/GenBank/DDBJ whole genome shotgun (WGS) entry which is preliminary data.</text>
</comment>
<feature type="chain" id="PRO_5046943964" evidence="2">
    <location>
        <begin position="21"/>
        <end position="280"/>
    </location>
</feature>
<evidence type="ECO:0000259" key="3">
    <source>
        <dbReference type="Pfam" id="PF06904"/>
    </source>
</evidence>
<keyword evidence="5" id="KW-1185">Reference proteome</keyword>
<feature type="region of interest" description="Disordered" evidence="1">
    <location>
        <begin position="19"/>
        <end position="95"/>
    </location>
</feature>
<dbReference type="Pfam" id="PF06904">
    <property type="entry name" value="Extensin-like_C"/>
    <property type="match status" value="1"/>
</dbReference>
<feature type="signal peptide" evidence="2">
    <location>
        <begin position="1"/>
        <end position="20"/>
    </location>
</feature>
<name>A0ABU3DFS6_9RHOB</name>
<keyword evidence="2" id="KW-0732">Signal</keyword>
<evidence type="ECO:0000256" key="1">
    <source>
        <dbReference type="SAM" id="MobiDB-lite"/>
    </source>
</evidence>
<sequence length="280" mass="29384">MRRALRLVAVLAMIGAPASADFAPDTSPRPQQRRAAAPEPVAGPDVTVTDQGVIVRRSLKPRPRPVAPTAPEKQVVAAGPAARVGRPEERPDGRLPNAARQAALPARGSVCGDVSIRGETLPPIPGRVEGCGVEAPVRITEVAGVRLSTAATMDCPTASALRNWVVTGANPAIGGRGGGISSLRIAAHYICRGRYNNPNARISEHGKGRAVDISALTLADGTSITVLNGWNSKRDGPALRQMHRAACGTFGTVLGPEANAAHRDHFHFDTARYRSGSYCR</sequence>
<dbReference type="InterPro" id="IPR009683">
    <property type="entry name" value="Extensin-like_C"/>
</dbReference>
<feature type="compositionally biased region" description="Low complexity" evidence="1">
    <location>
        <begin position="75"/>
        <end position="84"/>
    </location>
</feature>
<gene>
    <name evidence="4" type="ORF">RM543_07685</name>
</gene>
<dbReference type="EMBL" id="JAVRHL010000002">
    <property type="protein sequence ID" value="MDT0682561.1"/>
    <property type="molecule type" value="Genomic_DNA"/>
</dbReference>
<evidence type="ECO:0000313" key="4">
    <source>
        <dbReference type="EMBL" id="MDT0682561.1"/>
    </source>
</evidence>
<accession>A0ABU3DFS6</accession>
<organism evidence="4 5">
    <name type="scientific">Tropicimonas omnivorans</name>
    <dbReference type="NCBI Taxonomy" id="3075590"/>
    <lineage>
        <taxon>Bacteria</taxon>
        <taxon>Pseudomonadati</taxon>
        <taxon>Pseudomonadota</taxon>
        <taxon>Alphaproteobacteria</taxon>
        <taxon>Rhodobacterales</taxon>
        <taxon>Roseobacteraceae</taxon>
        <taxon>Tropicimonas</taxon>
    </lineage>
</organism>
<dbReference type="Proteomes" id="UP001265259">
    <property type="component" value="Unassembled WGS sequence"/>
</dbReference>
<proteinExistence type="predicted"/>
<feature type="domain" description="Extensin-like C-terminal" evidence="3">
    <location>
        <begin position="127"/>
        <end position="280"/>
    </location>
</feature>
<evidence type="ECO:0000256" key="2">
    <source>
        <dbReference type="SAM" id="SignalP"/>
    </source>
</evidence>
<protein>
    <submittedName>
        <fullName evidence="4">Extensin family protein</fullName>
    </submittedName>
</protein>
<dbReference type="RefSeq" id="WP_311690305.1">
    <property type="nucleotide sequence ID" value="NZ_JAVRHL010000002.1"/>
</dbReference>
<evidence type="ECO:0000313" key="5">
    <source>
        <dbReference type="Proteomes" id="UP001265259"/>
    </source>
</evidence>